<dbReference type="InterPro" id="IPR021607">
    <property type="entry name" value="DUF3224"/>
</dbReference>
<organism evidence="1 2">
    <name type="scientific">Amycolatopsis mediterranei (strain U-32)</name>
    <dbReference type="NCBI Taxonomy" id="749927"/>
    <lineage>
        <taxon>Bacteria</taxon>
        <taxon>Bacillati</taxon>
        <taxon>Actinomycetota</taxon>
        <taxon>Actinomycetes</taxon>
        <taxon>Pseudonocardiales</taxon>
        <taxon>Pseudonocardiaceae</taxon>
        <taxon>Amycolatopsis</taxon>
    </lineage>
</organism>
<dbReference type="HOGENOM" id="CLU_111671_2_1_11"/>
<dbReference type="AlphaFoldDB" id="A0A0H3CYD7"/>
<dbReference type="PATRIC" id="fig|749927.5.peg.1159"/>
<sequence length="134" mass="14317">MVPMNGFTTKNWEEKIVSGTEGGPRVAYAHATFAYEGVIEAESICDLLLYYAGEGYESGQTTSPCFERFEGKVDGREGTFIVRHEYTFDAKGIASTFTVVPGSGTGELAGITGSGTAGGAMGEDKVAYTFEYTF</sequence>
<dbReference type="Pfam" id="PF11528">
    <property type="entry name" value="DUF3224"/>
    <property type="match status" value="1"/>
</dbReference>
<protein>
    <recommendedName>
        <fullName evidence="3">DUF3224 domain-containing protein</fullName>
    </recommendedName>
</protein>
<evidence type="ECO:0000313" key="2">
    <source>
        <dbReference type="Proteomes" id="UP000000328"/>
    </source>
</evidence>
<gene>
    <name evidence="1" type="ordered locus">AMED_1129</name>
</gene>
<proteinExistence type="predicted"/>
<evidence type="ECO:0008006" key="3">
    <source>
        <dbReference type="Google" id="ProtNLM"/>
    </source>
</evidence>
<dbReference type="OrthoDB" id="7947478at2"/>
<dbReference type="KEGG" id="amd:AMED_1129"/>
<evidence type="ECO:0000313" key="1">
    <source>
        <dbReference type="EMBL" id="ADJ42944.1"/>
    </source>
</evidence>
<dbReference type="EMBL" id="CP002000">
    <property type="protein sequence ID" value="ADJ42944.1"/>
    <property type="molecule type" value="Genomic_DNA"/>
</dbReference>
<dbReference type="Proteomes" id="UP000000328">
    <property type="component" value="Chromosome"/>
</dbReference>
<dbReference type="SUPFAM" id="SSF159238">
    <property type="entry name" value="SO1590-like"/>
    <property type="match status" value="1"/>
</dbReference>
<name>A0A0H3CYD7_AMYMU</name>
<reference evidence="1 2" key="1">
    <citation type="journal article" date="2010" name="Cell Res.">
        <title>Complete genome sequence of the rifamycin SV-producing Amycolatopsis mediterranei U32 revealed its genetic characteristics in phylogeny and metabolism.</title>
        <authorList>
            <person name="Zhao W."/>
            <person name="Zhong Y."/>
            <person name="Yuan H."/>
            <person name="Wang J."/>
            <person name="Zheng H."/>
            <person name="Wang Y."/>
            <person name="Cen X."/>
            <person name="Xu F."/>
            <person name="Bai J."/>
            <person name="Han X."/>
            <person name="Lu G."/>
            <person name="Zhu Y."/>
            <person name="Shao Z."/>
            <person name="Yan H."/>
            <person name="Li C."/>
            <person name="Peng N."/>
            <person name="Zhang Z."/>
            <person name="Zhang Y."/>
            <person name="Lin W."/>
            <person name="Fan Y."/>
            <person name="Qin Z."/>
            <person name="Hu Y."/>
            <person name="Zhu B."/>
            <person name="Wang S."/>
            <person name="Ding X."/>
            <person name="Zhao G.P."/>
        </authorList>
    </citation>
    <scope>NUCLEOTIDE SEQUENCE [LARGE SCALE GENOMIC DNA]</scope>
    <source>
        <strain evidence="2">U-32</strain>
    </source>
</reference>
<dbReference type="eggNOG" id="ENOG50331JQ">
    <property type="taxonomic scope" value="Bacteria"/>
</dbReference>
<dbReference type="Gene3D" id="2.40.350.10">
    <property type="entry name" value="SO1590-like"/>
    <property type="match status" value="1"/>
</dbReference>
<accession>A0A0H3CYD7</accession>
<dbReference type="InterPro" id="IPR023159">
    <property type="entry name" value="SO1590-like_sf"/>
</dbReference>